<name>A0ABQ9IFF5_9NEOP</name>
<keyword evidence="4" id="KW-1185">Reference proteome</keyword>
<sequence>MDESGWLVHTQRYGMTAFMSTKSRSFGLQYNLETRRFKPLRTTQKLKFYCLCLSPSVPRRTYRSRCANVQSDIAETLSLNVIQEAFCDEYPVLNTLRSAHIYWHLRQIRSESLISTTVRTQVLLVSVLELAIVLLIAAVIFRENISRLDTVQITVGSSSFTDWLTHVLVRINCLRTNHEGTVSELRNPEWLSQMRERNQQPMERKTNRKYSVLSYHRSDWQGQTGKRVFTVTAANGQVPLYKREPRLVSQLLPARPATNGLVPEEQVVSLATPAGWGRLMFSGPLLASCNMSPRPYMAGPKWTRAGVARSPSLPPLQPPTHAWRKKGGGEIFARVYARVDARASLRRLRRPVVTPRSHTRPCVPISFNFISQGRPSLHPRTRQPSLSPGFLFLSWTHNCPSHPSVVRQLKANHNNPSSVNPSVANVQYANFTSQSSFPISTFASHQAEPGSIPGRFTGLSQVGIVPDDAVGRRVFSGIPASSAPSFLRRSIFTSITLIGSQDLGVKSRPNLFTHSAYTMVYLTHRNPHTLATKMASLANNMPQRRSPISAWPSHNHSENEHTLMKETALQFRPYVFINFVTQVSMAKDLPRGVQFPGGSLRIFASGNRAGRCRWSAGFLGDFPFSPPFNSSTVPYSPHFTLIASQDLDVKSQPNSLSLLTHRVAGVIMVSNFFNKCCDFPPCRGVTLVAYLSGATLVKHVLRLDPFSLIRVVDFHCESDVFHWGSGGAVARTLASHHDDPGLIPGGFPPGFSHVGIVLDDATGRWIFSRYSRFRRPCIPASLHPRVSSLSCHVRGLRAPTGPSGKPCHSASVASPWVHSPLEIFFSTVSNSECSIAGHQLVVAPIIMNMGCRAACARSLPAHPCARVVRDSKHPVPEVQGVCLRAEARDYDENRNPGLRAHTQPLACDQLPSPPPAAASELLRRIGDVYGSCAKVHARRPSRGGSEWNWRYDQPRGKIAALRNIKITIDGLISGVVAPVFSHVGIVPGDASGRRVFSGISRFPSPFRSGAAPYSLHFTLINSQELDVKSRSNIFTHFTVSQLNAGLHTVIISVACGKVLQGKLVLAQCCTQSAHATGHSNQSETEKSNVLRPLTRERRGTHYTRTVTVRNVKYASVGVNAEHRSLSEEWRSARPTNRLKFCQGSVPGIKPRFPRNLCRSIADTDCFFFWHVLENGVRYRLRSRKFDRFCSIVITSAFSEWRHTSSIAIFVRLTSSLDLDVRKCVPVLVLAYLHTSSIHCIIRSGTAAVQCPRRPAICGFKLRCSGHKIPCFQLLWFCCESRLHDVPNVCGYAVCGSKLRVSALPMVLTSVIIFYERYSDCVSLGQFPRGSARELAAALSACFSRQEQSCLHNWGGSLASVIATVVYSPSEATADKCPIRLFPVTVPSGDEVASLLALRRYFTQQTVLHNRHDLA</sequence>
<keyword evidence="2" id="KW-1133">Transmembrane helix</keyword>
<organism evidence="3 4">
    <name type="scientific">Dryococelus australis</name>
    <dbReference type="NCBI Taxonomy" id="614101"/>
    <lineage>
        <taxon>Eukaryota</taxon>
        <taxon>Metazoa</taxon>
        <taxon>Ecdysozoa</taxon>
        <taxon>Arthropoda</taxon>
        <taxon>Hexapoda</taxon>
        <taxon>Insecta</taxon>
        <taxon>Pterygota</taxon>
        <taxon>Neoptera</taxon>
        <taxon>Polyneoptera</taxon>
        <taxon>Phasmatodea</taxon>
        <taxon>Verophasmatodea</taxon>
        <taxon>Anareolatae</taxon>
        <taxon>Phasmatidae</taxon>
        <taxon>Eurycanthinae</taxon>
        <taxon>Dryococelus</taxon>
    </lineage>
</organism>
<protein>
    <submittedName>
        <fullName evidence="3">Uncharacterized protein</fullName>
    </submittedName>
</protein>
<keyword evidence="2" id="KW-0472">Membrane</keyword>
<feature type="compositionally biased region" description="Basic and acidic residues" evidence="1">
    <location>
        <begin position="1083"/>
        <end position="1096"/>
    </location>
</feature>
<accession>A0ABQ9IFF5</accession>
<reference evidence="3 4" key="1">
    <citation type="submission" date="2023-02" db="EMBL/GenBank/DDBJ databases">
        <title>LHISI_Scaffold_Assembly.</title>
        <authorList>
            <person name="Stuart O.P."/>
            <person name="Cleave R."/>
            <person name="Magrath M.J.L."/>
            <person name="Mikheyev A.S."/>
        </authorList>
    </citation>
    <scope>NUCLEOTIDE SEQUENCE [LARGE SCALE GENOMIC DNA]</scope>
    <source>
        <strain evidence="3">Daus_M_001</strain>
        <tissue evidence="3">Leg muscle</tissue>
    </source>
</reference>
<comment type="caution">
    <text evidence="3">The sequence shown here is derived from an EMBL/GenBank/DDBJ whole genome shotgun (WGS) entry which is preliminary data.</text>
</comment>
<dbReference type="Proteomes" id="UP001159363">
    <property type="component" value="Chromosome 1"/>
</dbReference>
<keyword evidence="2" id="KW-0812">Transmembrane</keyword>
<feature type="transmembrane region" description="Helical" evidence="2">
    <location>
        <begin position="122"/>
        <end position="141"/>
    </location>
</feature>
<evidence type="ECO:0000256" key="2">
    <source>
        <dbReference type="SAM" id="Phobius"/>
    </source>
</evidence>
<evidence type="ECO:0000313" key="4">
    <source>
        <dbReference type="Proteomes" id="UP001159363"/>
    </source>
</evidence>
<feature type="region of interest" description="Disordered" evidence="1">
    <location>
        <begin position="1076"/>
        <end position="1096"/>
    </location>
</feature>
<evidence type="ECO:0000313" key="3">
    <source>
        <dbReference type="EMBL" id="KAJ8895395.1"/>
    </source>
</evidence>
<dbReference type="EMBL" id="JARBHB010000001">
    <property type="protein sequence ID" value="KAJ8895395.1"/>
    <property type="molecule type" value="Genomic_DNA"/>
</dbReference>
<proteinExistence type="predicted"/>
<evidence type="ECO:0000256" key="1">
    <source>
        <dbReference type="SAM" id="MobiDB-lite"/>
    </source>
</evidence>
<gene>
    <name evidence="3" type="ORF">PR048_000727</name>
</gene>